<evidence type="ECO:0000313" key="1">
    <source>
        <dbReference type="EMBL" id="MER9287812.1"/>
    </source>
</evidence>
<comment type="caution">
    <text evidence="1">The sequence shown here is derived from an EMBL/GenBank/DDBJ whole genome shotgun (WGS) entry which is preliminary data.</text>
</comment>
<dbReference type="EMBL" id="JAMYRI010000025">
    <property type="protein sequence ID" value="MER9287812.1"/>
    <property type="molecule type" value="Genomic_DNA"/>
</dbReference>
<organism evidence="1 2">
    <name type="scientific">Mesorhizobium australicum</name>
    <dbReference type="NCBI Taxonomy" id="536018"/>
    <lineage>
        <taxon>Bacteria</taxon>
        <taxon>Pseudomonadati</taxon>
        <taxon>Pseudomonadota</taxon>
        <taxon>Alphaproteobacteria</taxon>
        <taxon>Hyphomicrobiales</taxon>
        <taxon>Phyllobacteriaceae</taxon>
        <taxon>Mesorhizobium</taxon>
    </lineage>
</organism>
<proteinExistence type="predicted"/>
<dbReference type="Proteomes" id="UP001480082">
    <property type="component" value="Unassembled WGS sequence"/>
</dbReference>
<gene>
    <name evidence="1" type="ORF">NKI81_28485</name>
</gene>
<sequence length="322" mass="35523">MWHRNPTKGERAVIQNILKTIRGQAKSVADLERALAQIDIPRLEADAEKLEGDRRLALLDGTDKDVELVERKIEVANREVERAYAAKAELERRINQARNSEAEQTKVARYEAAKSQADAVAKALTKEYPEIARKFVTLIKALAEAQTAIEQANQSLPDGVPPLLDPEFAVRGKPGEPERTLKSEEVALWCYANASGIQALPQDQQLELNARFQGSDRGTVSSGSGGGYNSLVVRRRLVKRTYLPASQTERPDSIFTIAMPGLKVGDVPFWQALPYSDLRSVRGNLDKIASMRPAPGINQADVRIEYIDEIPSAEPAMAEAAE</sequence>
<reference evidence="1 2" key="1">
    <citation type="journal article" date="2024" name="Proc. Natl. Acad. Sci. U.S.A.">
        <title>The evolutionary genomics of adaptation to stress in wild rhizobium bacteria.</title>
        <authorList>
            <person name="Kehlet-Delgado H."/>
            <person name="Montoya A.P."/>
            <person name="Jensen K.T."/>
            <person name="Wendlandt C.E."/>
            <person name="Dexheimer C."/>
            <person name="Roberts M."/>
            <person name="Torres Martinez L."/>
            <person name="Friesen M.L."/>
            <person name="Griffitts J.S."/>
            <person name="Porter S.S."/>
        </authorList>
    </citation>
    <scope>NUCLEOTIDE SEQUENCE [LARGE SCALE GENOMIC DNA]</scope>
    <source>
        <strain evidence="1 2">M0468</strain>
    </source>
</reference>
<evidence type="ECO:0000313" key="2">
    <source>
        <dbReference type="Proteomes" id="UP001480082"/>
    </source>
</evidence>
<keyword evidence="2" id="KW-1185">Reference proteome</keyword>
<accession>A0ACC6T7C8</accession>
<name>A0ACC6T7C8_9HYPH</name>
<protein>
    <submittedName>
        <fullName evidence="1">Uncharacterized protein</fullName>
    </submittedName>
</protein>